<organism evidence="2 3">
    <name type="scientific">Zasmidium cellare ATCC 36951</name>
    <dbReference type="NCBI Taxonomy" id="1080233"/>
    <lineage>
        <taxon>Eukaryota</taxon>
        <taxon>Fungi</taxon>
        <taxon>Dikarya</taxon>
        <taxon>Ascomycota</taxon>
        <taxon>Pezizomycotina</taxon>
        <taxon>Dothideomycetes</taxon>
        <taxon>Dothideomycetidae</taxon>
        <taxon>Mycosphaerellales</taxon>
        <taxon>Mycosphaerellaceae</taxon>
        <taxon>Zasmidium</taxon>
    </lineage>
</organism>
<dbReference type="GeneID" id="54561662"/>
<feature type="chain" id="PRO_5025649648" evidence="1">
    <location>
        <begin position="18"/>
        <end position="57"/>
    </location>
</feature>
<dbReference type="EMBL" id="ML993613">
    <property type="protein sequence ID" value="KAF2162411.1"/>
    <property type="molecule type" value="Genomic_DNA"/>
</dbReference>
<accession>A0A6A6C5T3</accession>
<gene>
    <name evidence="2" type="ORF">M409DRAFT_27036</name>
</gene>
<dbReference type="RefSeq" id="XP_033663300.1">
    <property type="nucleotide sequence ID" value="XM_033808390.1"/>
</dbReference>
<feature type="signal peptide" evidence="1">
    <location>
        <begin position="1"/>
        <end position="17"/>
    </location>
</feature>
<keyword evidence="1" id="KW-0732">Signal</keyword>
<keyword evidence="3" id="KW-1185">Reference proteome</keyword>
<dbReference type="InterPro" id="IPR038213">
    <property type="entry name" value="IFI6/IFI27-like_sf"/>
</dbReference>
<dbReference type="AlphaFoldDB" id="A0A6A6C5T3"/>
<proteinExistence type="predicted"/>
<sequence length="57" mass="5756">MPLAAFIAPLLPYVGFSSTGVLPASLAAAYQSAVYGGATPAMPGTFATLTSWGMTFL</sequence>
<evidence type="ECO:0000313" key="2">
    <source>
        <dbReference type="EMBL" id="KAF2162411.1"/>
    </source>
</evidence>
<dbReference type="Gene3D" id="6.10.110.10">
    <property type="match status" value="1"/>
</dbReference>
<reference evidence="2" key="1">
    <citation type="journal article" date="2020" name="Stud. Mycol.">
        <title>101 Dothideomycetes genomes: a test case for predicting lifestyles and emergence of pathogens.</title>
        <authorList>
            <person name="Haridas S."/>
            <person name="Albert R."/>
            <person name="Binder M."/>
            <person name="Bloem J."/>
            <person name="Labutti K."/>
            <person name="Salamov A."/>
            <person name="Andreopoulos B."/>
            <person name="Baker S."/>
            <person name="Barry K."/>
            <person name="Bills G."/>
            <person name="Bluhm B."/>
            <person name="Cannon C."/>
            <person name="Castanera R."/>
            <person name="Culley D."/>
            <person name="Daum C."/>
            <person name="Ezra D."/>
            <person name="Gonzalez J."/>
            <person name="Henrissat B."/>
            <person name="Kuo A."/>
            <person name="Liang C."/>
            <person name="Lipzen A."/>
            <person name="Lutzoni F."/>
            <person name="Magnuson J."/>
            <person name="Mondo S."/>
            <person name="Nolan M."/>
            <person name="Ohm R."/>
            <person name="Pangilinan J."/>
            <person name="Park H.-J."/>
            <person name="Ramirez L."/>
            <person name="Alfaro M."/>
            <person name="Sun H."/>
            <person name="Tritt A."/>
            <person name="Yoshinaga Y."/>
            <person name="Zwiers L.-H."/>
            <person name="Turgeon B."/>
            <person name="Goodwin S."/>
            <person name="Spatafora J."/>
            <person name="Crous P."/>
            <person name="Grigoriev I."/>
        </authorList>
    </citation>
    <scope>NUCLEOTIDE SEQUENCE</scope>
    <source>
        <strain evidence="2">ATCC 36951</strain>
    </source>
</reference>
<dbReference type="OrthoDB" id="440424at2759"/>
<name>A0A6A6C5T3_ZASCE</name>
<dbReference type="Proteomes" id="UP000799537">
    <property type="component" value="Unassembled WGS sequence"/>
</dbReference>
<evidence type="ECO:0000313" key="3">
    <source>
        <dbReference type="Proteomes" id="UP000799537"/>
    </source>
</evidence>
<evidence type="ECO:0000256" key="1">
    <source>
        <dbReference type="SAM" id="SignalP"/>
    </source>
</evidence>
<protein>
    <submittedName>
        <fullName evidence="2">Uncharacterized protein</fullName>
    </submittedName>
</protein>